<evidence type="ECO:0000259" key="2">
    <source>
        <dbReference type="Pfam" id="PF26078"/>
    </source>
</evidence>
<feature type="domain" description="Baseplate protein J-like barrel" evidence="1">
    <location>
        <begin position="101"/>
        <end position="174"/>
    </location>
</feature>
<accession>A0ABT8VI32</accession>
<dbReference type="InterPro" id="IPR052399">
    <property type="entry name" value="Phage_Baseplate_Assmbl_Protein"/>
</dbReference>
<protein>
    <submittedName>
        <fullName evidence="3">Baseplate J/gp47 family protein</fullName>
    </submittedName>
</protein>
<evidence type="ECO:0000313" key="3">
    <source>
        <dbReference type="EMBL" id="MDO3680644.1"/>
    </source>
</evidence>
<keyword evidence="4" id="KW-1185">Reference proteome</keyword>
<evidence type="ECO:0000259" key="1">
    <source>
        <dbReference type="Pfam" id="PF04865"/>
    </source>
</evidence>
<dbReference type="Pfam" id="PF04865">
    <property type="entry name" value="Baseplate_J"/>
    <property type="match status" value="1"/>
</dbReference>
<dbReference type="Proteomes" id="UP001168883">
    <property type="component" value="Unassembled WGS sequence"/>
</dbReference>
<dbReference type="PANTHER" id="PTHR37829">
    <property type="entry name" value="PHAGE-LIKE ELEMENT PBSX PROTEIN XKDT"/>
    <property type="match status" value="1"/>
</dbReference>
<dbReference type="InterPro" id="IPR006949">
    <property type="entry name" value="Barrel_Baseplate_J-like"/>
</dbReference>
<evidence type="ECO:0000313" key="4">
    <source>
        <dbReference type="Proteomes" id="UP001168883"/>
    </source>
</evidence>
<dbReference type="RefSeq" id="WP_302880863.1">
    <property type="nucleotide sequence ID" value="NZ_JAUMKJ010000044.1"/>
</dbReference>
<sequence>MIQFPSKDEITQKLVENLLGPGKTLSDLPNQWAVKHLLVGLREAVYGFVVVLKLVYEQFTVKGATGKKLDEVGYEYGVDRKQATKAVHQVTLRKSSPVTVDTPVPDLFLVTTTPYGNNPPVQFRVIPKQEAKILSGQSSVIVKVECTESGSFGTVPNGAINLVAQAGFDSVTDSVLVTAGTEKEDDESYRSRILERKRNPGRGGTASDYKIWAESVEGVVSALVLPRNRGNGTVDIVITGANGVPGAELVQTCQNYIDTKTPADIADGGVKVIAPTSVSINVSFSNCIWAPGYTVATGTPIVKDAISTYISKQANKDRVVRVVDIITTAKNAFDKTDLSQKPVLVDFSVTAPSTNRALGNVEMAVPGTISIS</sequence>
<comment type="caution">
    <text evidence="3">The sequence shown here is derived from an EMBL/GenBank/DDBJ whole genome shotgun (WGS) entry which is preliminary data.</text>
</comment>
<reference evidence="3" key="1">
    <citation type="submission" date="2023-07" db="EMBL/GenBank/DDBJ databases">
        <authorList>
            <person name="Aktuganov G."/>
            <person name="Boyko T."/>
            <person name="Delegan Y."/>
            <person name="Galimzianova N."/>
            <person name="Gilvanova E."/>
            <person name="Korobov V."/>
            <person name="Kuzmina L."/>
            <person name="Melentiev A."/>
            <person name="Milman P."/>
            <person name="Ryabova A."/>
            <person name="Stupak E."/>
            <person name="Yasakov T."/>
            <person name="Zharikova N."/>
            <person name="Zhurenko E."/>
        </authorList>
    </citation>
    <scope>NUCLEOTIDE SEQUENCE</scope>
    <source>
        <strain evidence="3">IB-739</strain>
    </source>
</reference>
<organism evidence="3 4">
    <name type="scientific">Paenibacillus ehimensis</name>
    <dbReference type="NCBI Taxonomy" id="79264"/>
    <lineage>
        <taxon>Bacteria</taxon>
        <taxon>Bacillati</taxon>
        <taxon>Bacillota</taxon>
        <taxon>Bacilli</taxon>
        <taxon>Bacillales</taxon>
        <taxon>Paenibacillaceae</taxon>
        <taxon>Paenibacillus</taxon>
    </lineage>
</organism>
<dbReference type="Pfam" id="PF26078">
    <property type="entry name" value="Baseplate_J_M"/>
    <property type="match status" value="1"/>
</dbReference>
<name>A0ABT8VI32_9BACL</name>
<dbReference type="InterPro" id="IPR058531">
    <property type="entry name" value="Baseplate_J_M"/>
</dbReference>
<feature type="domain" description="Baseplate J-like central" evidence="2">
    <location>
        <begin position="202"/>
        <end position="262"/>
    </location>
</feature>
<gene>
    <name evidence="3" type="ORF">Q3C12_26895</name>
</gene>
<proteinExistence type="predicted"/>
<dbReference type="PANTHER" id="PTHR37829:SF3">
    <property type="entry name" value="PROTEIN JAYE-RELATED"/>
    <property type="match status" value="1"/>
</dbReference>
<dbReference type="EMBL" id="JAUMKJ010000044">
    <property type="protein sequence ID" value="MDO3680644.1"/>
    <property type="molecule type" value="Genomic_DNA"/>
</dbReference>